<sequence>MSEKAEEALVSGTLGVGSSGGGGGPVGSPAPPPPLGLDGAPVVTDDKTTTSPREGAAMEIDSETAVRVVPLGEAAAVVKASFGAPDLGAPAAPPPTPEGITGDADDEVGAPAPDSTGKRRRRGWTEEEEKRLREGVAQHGAGQWAKIRDSYGFKSENEGEGRTCVNLKDKWRNLNRPPRPEKPAKAEQVLRPPRKKKPRTPKRKRDARDATPAHSPTSDTVEADAIESPAPPPAWIPAAAAWCKANLVRVDKGKVHVGALRTKFANSAEFFPGKEFFGDDESELENIKYDLENPKTEASKKFRSDALEPFVGADAIRQNCFIGGLNQLGVFGWAVKGEEASPPARAPLAKADDDAIKKDDMHPADVASVVSAATKQLTESGDIRVAGVVPATLGAVSDVPPTVQVPVISEPPVADVAMAAATAAAAAADKDDAPPKKRKRKAAKDVAADDAQDDQQDEVAPKDLDDDDVAGGPDALKQQQQQQQQQQSGNTFVSRVIQGAAAFLGRSDVASEQLASPPQQVPSEPIAHHA</sequence>
<feature type="region of interest" description="Disordered" evidence="2">
    <location>
        <begin position="84"/>
        <end position="230"/>
    </location>
</feature>
<dbReference type="InterPro" id="IPR052450">
    <property type="entry name" value="TRBD-Containing_Protein"/>
</dbReference>
<accession>A0AAD7UKT9</accession>
<dbReference type="Proteomes" id="UP001230188">
    <property type="component" value="Unassembled WGS sequence"/>
</dbReference>
<feature type="compositionally biased region" description="Low complexity" evidence="2">
    <location>
        <begin position="470"/>
        <end position="487"/>
    </location>
</feature>
<feature type="compositionally biased region" description="Acidic residues" evidence="2">
    <location>
        <begin position="448"/>
        <end position="457"/>
    </location>
</feature>
<dbReference type="AlphaFoldDB" id="A0AAD7UKT9"/>
<protein>
    <submittedName>
        <fullName evidence="5">Uncharacterized protein</fullName>
    </submittedName>
</protein>
<dbReference type="PANTHER" id="PTHR46734:SF1">
    <property type="entry name" value="TELOMERIC REPEAT-BINDING FACTOR 1"/>
    <property type="match status" value="1"/>
</dbReference>
<name>A0AAD7UKT9_9STRA</name>
<feature type="compositionally biased region" description="Gly residues" evidence="2">
    <location>
        <begin position="14"/>
        <end position="26"/>
    </location>
</feature>
<dbReference type="InterPro" id="IPR009057">
    <property type="entry name" value="Homeodomain-like_sf"/>
</dbReference>
<dbReference type="PROSITE" id="PS50090">
    <property type="entry name" value="MYB_LIKE"/>
    <property type="match status" value="1"/>
</dbReference>
<dbReference type="Gene3D" id="1.10.10.60">
    <property type="entry name" value="Homeodomain-like"/>
    <property type="match status" value="1"/>
</dbReference>
<organism evidence="5 6">
    <name type="scientific">Chrysophaeum taylorii</name>
    <dbReference type="NCBI Taxonomy" id="2483200"/>
    <lineage>
        <taxon>Eukaryota</taxon>
        <taxon>Sar</taxon>
        <taxon>Stramenopiles</taxon>
        <taxon>Ochrophyta</taxon>
        <taxon>Pelagophyceae</taxon>
        <taxon>Pelagomonadales</taxon>
        <taxon>Pelagomonadaceae</taxon>
        <taxon>Chrysophaeum</taxon>
    </lineage>
</organism>
<dbReference type="Pfam" id="PF00249">
    <property type="entry name" value="Myb_DNA-binding"/>
    <property type="match status" value="1"/>
</dbReference>
<evidence type="ECO:0000256" key="2">
    <source>
        <dbReference type="SAM" id="MobiDB-lite"/>
    </source>
</evidence>
<dbReference type="CDD" id="cd11660">
    <property type="entry name" value="SANT_TRF"/>
    <property type="match status" value="1"/>
</dbReference>
<feature type="domain" description="Myb-like" evidence="3">
    <location>
        <begin position="116"/>
        <end position="175"/>
    </location>
</feature>
<keyword evidence="6" id="KW-1185">Reference proteome</keyword>
<evidence type="ECO:0000259" key="4">
    <source>
        <dbReference type="PROSITE" id="PS51294"/>
    </source>
</evidence>
<dbReference type="PANTHER" id="PTHR46734">
    <property type="entry name" value="TELOMERIC REPEAT-BINDING FACTOR 1 TERF1"/>
    <property type="match status" value="1"/>
</dbReference>
<dbReference type="PROSITE" id="PS51294">
    <property type="entry name" value="HTH_MYB"/>
    <property type="match status" value="1"/>
</dbReference>
<evidence type="ECO:0000313" key="5">
    <source>
        <dbReference type="EMBL" id="KAJ8608721.1"/>
    </source>
</evidence>
<feature type="compositionally biased region" description="Basic and acidic residues" evidence="2">
    <location>
        <begin position="146"/>
        <end position="185"/>
    </location>
</feature>
<reference evidence="5" key="1">
    <citation type="submission" date="2023-01" db="EMBL/GenBank/DDBJ databases">
        <title>Metagenome sequencing of chrysophaentin producing Chrysophaeum taylorii.</title>
        <authorList>
            <person name="Davison J."/>
            <person name="Bewley C."/>
        </authorList>
    </citation>
    <scope>NUCLEOTIDE SEQUENCE</scope>
    <source>
        <strain evidence="5">NIES-1699</strain>
    </source>
</reference>
<evidence type="ECO:0000256" key="1">
    <source>
        <dbReference type="ARBA" id="ARBA00023242"/>
    </source>
</evidence>
<gene>
    <name evidence="5" type="ORF">CTAYLR_009663</name>
</gene>
<dbReference type="EMBL" id="JAQMWT010000162">
    <property type="protein sequence ID" value="KAJ8608721.1"/>
    <property type="molecule type" value="Genomic_DNA"/>
</dbReference>
<dbReference type="InterPro" id="IPR001005">
    <property type="entry name" value="SANT/Myb"/>
</dbReference>
<feature type="region of interest" description="Disordered" evidence="2">
    <location>
        <begin position="426"/>
        <end position="493"/>
    </location>
</feature>
<evidence type="ECO:0000259" key="3">
    <source>
        <dbReference type="PROSITE" id="PS50090"/>
    </source>
</evidence>
<proteinExistence type="predicted"/>
<keyword evidence="1" id="KW-0539">Nucleus</keyword>
<comment type="caution">
    <text evidence="5">The sequence shown here is derived from an EMBL/GenBank/DDBJ whole genome shotgun (WGS) entry which is preliminary data.</text>
</comment>
<feature type="compositionally biased region" description="Basic and acidic residues" evidence="2">
    <location>
        <begin position="123"/>
        <end position="136"/>
    </location>
</feature>
<feature type="region of interest" description="Disordered" evidence="2">
    <location>
        <begin position="509"/>
        <end position="530"/>
    </location>
</feature>
<feature type="compositionally biased region" description="Polar residues" evidence="2">
    <location>
        <begin position="513"/>
        <end position="522"/>
    </location>
</feature>
<dbReference type="InterPro" id="IPR017930">
    <property type="entry name" value="Myb_dom"/>
</dbReference>
<feature type="region of interest" description="Disordered" evidence="2">
    <location>
        <begin position="1"/>
        <end position="57"/>
    </location>
</feature>
<dbReference type="SUPFAM" id="SSF46689">
    <property type="entry name" value="Homeodomain-like"/>
    <property type="match status" value="1"/>
</dbReference>
<feature type="domain" description="HTH myb-type" evidence="4">
    <location>
        <begin position="116"/>
        <end position="179"/>
    </location>
</feature>
<feature type="compositionally biased region" description="Basic residues" evidence="2">
    <location>
        <begin position="192"/>
        <end position="205"/>
    </location>
</feature>
<evidence type="ECO:0000313" key="6">
    <source>
        <dbReference type="Proteomes" id="UP001230188"/>
    </source>
</evidence>
<dbReference type="SMART" id="SM00717">
    <property type="entry name" value="SANT"/>
    <property type="match status" value="1"/>
</dbReference>